<feature type="compositionally biased region" description="Basic and acidic residues" evidence="1">
    <location>
        <begin position="132"/>
        <end position="145"/>
    </location>
</feature>
<dbReference type="Proteomes" id="UP001470230">
    <property type="component" value="Unassembled WGS sequence"/>
</dbReference>
<evidence type="ECO:0000256" key="1">
    <source>
        <dbReference type="SAM" id="MobiDB-lite"/>
    </source>
</evidence>
<dbReference type="EMBL" id="JAPFFF010000016">
    <property type="protein sequence ID" value="KAK8865323.1"/>
    <property type="molecule type" value="Genomic_DNA"/>
</dbReference>
<evidence type="ECO:0000313" key="2">
    <source>
        <dbReference type="EMBL" id="KAK8865323.1"/>
    </source>
</evidence>
<name>A0ABR2IM27_9EUKA</name>
<evidence type="ECO:0000313" key="3">
    <source>
        <dbReference type="Proteomes" id="UP001470230"/>
    </source>
</evidence>
<organism evidence="2 3">
    <name type="scientific">Tritrichomonas musculus</name>
    <dbReference type="NCBI Taxonomy" id="1915356"/>
    <lineage>
        <taxon>Eukaryota</taxon>
        <taxon>Metamonada</taxon>
        <taxon>Parabasalia</taxon>
        <taxon>Tritrichomonadida</taxon>
        <taxon>Tritrichomonadidae</taxon>
        <taxon>Tritrichomonas</taxon>
    </lineage>
</organism>
<feature type="compositionally biased region" description="Low complexity" evidence="1">
    <location>
        <begin position="108"/>
        <end position="130"/>
    </location>
</feature>
<protein>
    <submittedName>
        <fullName evidence="2">Uncharacterized protein</fullName>
    </submittedName>
</protein>
<feature type="region of interest" description="Disordered" evidence="1">
    <location>
        <begin position="1"/>
        <end position="145"/>
    </location>
</feature>
<comment type="caution">
    <text evidence="2">The sequence shown here is derived from an EMBL/GenBank/DDBJ whole genome shotgun (WGS) entry which is preliminary data.</text>
</comment>
<accession>A0ABR2IM27</accession>
<feature type="compositionally biased region" description="Polar residues" evidence="1">
    <location>
        <begin position="1"/>
        <end position="18"/>
    </location>
</feature>
<gene>
    <name evidence="2" type="ORF">M9Y10_010864</name>
</gene>
<feature type="compositionally biased region" description="Basic and acidic residues" evidence="1">
    <location>
        <begin position="45"/>
        <end position="68"/>
    </location>
</feature>
<keyword evidence="3" id="KW-1185">Reference proteome</keyword>
<sequence length="145" mass="16688">MKYNRNNGNSWQFYSKNGHSGKLDWNTSPESLYELLDNASNKSSNDSKTDQKSEEKKNESDKSDHVQNDENIYGRRKSFLNNQTRQTSNVSNTPYFGFFPRNANYISNNNTQVPPPINNTQQTNNQPKSSSKNKEDNGHISLFDK</sequence>
<feature type="compositionally biased region" description="Polar residues" evidence="1">
    <location>
        <begin position="79"/>
        <end position="94"/>
    </location>
</feature>
<reference evidence="2 3" key="1">
    <citation type="submission" date="2024-04" db="EMBL/GenBank/DDBJ databases">
        <title>Tritrichomonas musculus Genome.</title>
        <authorList>
            <person name="Alves-Ferreira E."/>
            <person name="Grigg M."/>
            <person name="Lorenzi H."/>
            <person name="Galac M."/>
        </authorList>
    </citation>
    <scope>NUCLEOTIDE SEQUENCE [LARGE SCALE GENOMIC DNA]</scope>
    <source>
        <strain evidence="2 3">EAF2021</strain>
    </source>
</reference>
<proteinExistence type="predicted"/>